<sequence>MFLKGTKKHRPRIRKNKEYSIVFPKWQVIGKSAANINCSHFKIFKVIFCLFRLSGIEVLSYSQTVDRESCNVNAGKFLKPRLMVFIQNGCKFTIYVGMSTKILLGIAMIFYKEDKTRCLTHSFAALLTILFYTSVYRRRQEMMQIANTLSQLLRKIIDGTSKVKTHLFLVYSITMQVILLNTHILRYLSENYINSNLIIISDSTNPTLYYCNELLEIFLIFASILWYIALLIFSLYYVLTCSFIRVLLEHILEQIDGDLFPEDLENLFLAYGEIMRFMRSVDEYFSQPVFFAIVFNMAGLFWGGYRIAFYSDMSKMYFLSLLMPQLSNLSNLLLIMVSASFTNELASKVKCAMQCLPYRNSIQDPQRKFNFKKDLNQENSLTLWKVYVMDRSLIITSIGTLLTYGILIGTLGKNT</sequence>
<proteinExistence type="predicted"/>
<feature type="transmembrane region" description="Helical" evidence="1">
    <location>
        <begin position="168"/>
        <end position="188"/>
    </location>
</feature>
<dbReference type="AlphaFoldDB" id="A0A8X6HZE5"/>
<feature type="transmembrane region" description="Helical" evidence="1">
    <location>
        <begin position="92"/>
        <end position="111"/>
    </location>
</feature>
<keyword evidence="1" id="KW-1133">Transmembrane helix</keyword>
<feature type="transmembrane region" description="Helical" evidence="1">
    <location>
        <begin position="393"/>
        <end position="412"/>
    </location>
</feature>
<organism evidence="2 3">
    <name type="scientific">Trichonephila clavata</name>
    <name type="common">Joro spider</name>
    <name type="synonym">Nephila clavata</name>
    <dbReference type="NCBI Taxonomy" id="2740835"/>
    <lineage>
        <taxon>Eukaryota</taxon>
        <taxon>Metazoa</taxon>
        <taxon>Ecdysozoa</taxon>
        <taxon>Arthropoda</taxon>
        <taxon>Chelicerata</taxon>
        <taxon>Arachnida</taxon>
        <taxon>Araneae</taxon>
        <taxon>Araneomorphae</taxon>
        <taxon>Entelegynae</taxon>
        <taxon>Araneoidea</taxon>
        <taxon>Nephilidae</taxon>
        <taxon>Trichonephila</taxon>
    </lineage>
</organism>
<name>A0A8X6HZE5_TRICU</name>
<gene>
    <name evidence="2" type="primary">AVEN_206490_1</name>
    <name evidence="2" type="ORF">TNCT_228161</name>
</gene>
<feature type="transmembrane region" description="Helical" evidence="1">
    <location>
        <begin position="317"/>
        <end position="341"/>
    </location>
</feature>
<accession>A0A8X6HZE5</accession>
<evidence type="ECO:0000256" key="1">
    <source>
        <dbReference type="SAM" id="Phobius"/>
    </source>
</evidence>
<feature type="transmembrane region" description="Helical" evidence="1">
    <location>
        <begin position="284"/>
        <end position="305"/>
    </location>
</feature>
<dbReference type="EMBL" id="BMAO01032767">
    <property type="protein sequence ID" value="GFQ84452.1"/>
    <property type="molecule type" value="Genomic_DNA"/>
</dbReference>
<feature type="transmembrane region" description="Helical" evidence="1">
    <location>
        <begin position="217"/>
        <end position="239"/>
    </location>
</feature>
<keyword evidence="1" id="KW-0812">Transmembrane</keyword>
<comment type="caution">
    <text evidence="2">The sequence shown here is derived from an EMBL/GenBank/DDBJ whole genome shotgun (WGS) entry which is preliminary data.</text>
</comment>
<reference evidence="2" key="1">
    <citation type="submission" date="2020-07" db="EMBL/GenBank/DDBJ databases">
        <title>Multicomponent nature underlies the extraordinary mechanical properties of spider dragline silk.</title>
        <authorList>
            <person name="Kono N."/>
            <person name="Nakamura H."/>
            <person name="Mori M."/>
            <person name="Yoshida Y."/>
            <person name="Ohtoshi R."/>
            <person name="Malay A.D."/>
            <person name="Moran D.A.P."/>
            <person name="Tomita M."/>
            <person name="Numata K."/>
            <person name="Arakawa K."/>
        </authorList>
    </citation>
    <scope>NUCLEOTIDE SEQUENCE</scope>
</reference>
<feature type="transmembrane region" description="Helical" evidence="1">
    <location>
        <begin position="117"/>
        <end position="135"/>
    </location>
</feature>
<keyword evidence="1" id="KW-0472">Membrane</keyword>
<keyword evidence="3" id="KW-1185">Reference proteome</keyword>
<protein>
    <recommendedName>
        <fullName evidence="4">Gustatory receptor</fullName>
    </recommendedName>
</protein>
<dbReference type="Proteomes" id="UP000887116">
    <property type="component" value="Unassembled WGS sequence"/>
</dbReference>
<evidence type="ECO:0000313" key="3">
    <source>
        <dbReference type="Proteomes" id="UP000887116"/>
    </source>
</evidence>
<evidence type="ECO:0008006" key="4">
    <source>
        <dbReference type="Google" id="ProtNLM"/>
    </source>
</evidence>
<evidence type="ECO:0000313" key="2">
    <source>
        <dbReference type="EMBL" id="GFQ84452.1"/>
    </source>
</evidence>
<dbReference type="OrthoDB" id="6433446at2759"/>